<accession>K1PYL4</accession>
<gene>
    <name evidence="1" type="ORF">CGI_10003673</name>
</gene>
<evidence type="ECO:0000313" key="1">
    <source>
        <dbReference type="EMBL" id="EKC21605.1"/>
    </source>
</evidence>
<reference evidence="1" key="1">
    <citation type="journal article" date="2012" name="Nature">
        <title>The oyster genome reveals stress adaptation and complexity of shell formation.</title>
        <authorList>
            <person name="Zhang G."/>
            <person name="Fang X."/>
            <person name="Guo X."/>
            <person name="Li L."/>
            <person name="Luo R."/>
            <person name="Xu F."/>
            <person name="Yang P."/>
            <person name="Zhang L."/>
            <person name="Wang X."/>
            <person name="Qi H."/>
            <person name="Xiong Z."/>
            <person name="Que H."/>
            <person name="Xie Y."/>
            <person name="Holland P.W."/>
            <person name="Paps J."/>
            <person name="Zhu Y."/>
            <person name="Wu F."/>
            <person name="Chen Y."/>
            <person name="Wang J."/>
            <person name="Peng C."/>
            <person name="Meng J."/>
            <person name="Yang L."/>
            <person name="Liu J."/>
            <person name="Wen B."/>
            <person name="Zhang N."/>
            <person name="Huang Z."/>
            <person name="Zhu Q."/>
            <person name="Feng Y."/>
            <person name="Mount A."/>
            <person name="Hedgecock D."/>
            <person name="Xu Z."/>
            <person name="Liu Y."/>
            <person name="Domazet-Loso T."/>
            <person name="Du Y."/>
            <person name="Sun X."/>
            <person name="Zhang S."/>
            <person name="Liu B."/>
            <person name="Cheng P."/>
            <person name="Jiang X."/>
            <person name="Li J."/>
            <person name="Fan D."/>
            <person name="Wang W."/>
            <person name="Fu W."/>
            <person name="Wang T."/>
            <person name="Wang B."/>
            <person name="Zhang J."/>
            <person name="Peng Z."/>
            <person name="Li Y."/>
            <person name="Li N."/>
            <person name="Wang J."/>
            <person name="Chen M."/>
            <person name="He Y."/>
            <person name="Tan F."/>
            <person name="Song X."/>
            <person name="Zheng Q."/>
            <person name="Huang R."/>
            <person name="Yang H."/>
            <person name="Du X."/>
            <person name="Chen L."/>
            <person name="Yang M."/>
            <person name="Gaffney P.M."/>
            <person name="Wang S."/>
            <person name="Luo L."/>
            <person name="She Z."/>
            <person name="Ming Y."/>
            <person name="Huang W."/>
            <person name="Zhang S."/>
            <person name="Huang B."/>
            <person name="Zhang Y."/>
            <person name="Qu T."/>
            <person name="Ni P."/>
            <person name="Miao G."/>
            <person name="Wang J."/>
            <person name="Wang Q."/>
            <person name="Steinberg C.E."/>
            <person name="Wang H."/>
            <person name="Li N."/>
            <person name="Qian L."/>
            <person name="Zhang G."/>
            <person name="Li Y."/>
            <person name="Yang H."/>
            <person name="Liu X."/>
            <person name="Wang J."/>
            <person name="Yin Y."/>
            <person name="Wang J."/>
        </authorList>
    </citation>
    <scope>NUCLEOTIDE SEQUENCE [LARGE SCALE GENOMIC DNA]</scope>
    <source>
        <strain evidence="1">05x7-T-G4-1.051#20</strain>
    </source>
</reference>
<name>K1PYL4_MAGGI</name>
<sequence>MEVIERDIEEFKTFIFPEYQKISCDISAQSTAVLKNSKRLLTALDKQGEIWHEEIETIIQKLKSYLVEPCDYFGFRGPIHPPHT</sequence>
<dbReference type="InParanoid" id="K1PYL4"/>
<dbReference type="AlphaFoldDB" id="K1PYL4"/>
<dbReference type="HOGENOM" id="CLU_2529644_0_0_1"/>
<dbReference type="EMBL" id="JH817057">
    <property type="protein sequence ID" value="EKC21605.1"/>
    <property type="molecule type" value="Genomic_DNA"/>
</dbReference>
<organism evidence="1">
    <name type="scientific">Magallana gigas</name>
    <name type="common">Pacific oyster</name>
    <name type="synonym">Crassostrea gigas</name>
    <dbReference type="NCBI Taxonomy" id="29159"/>
    <lineage>
        <taxon>Eukaryota</taxon>
        <taxon>Metazoa</taxon>
        <taxon>Spiralia</taxon>
        <taxon>Lophotrochozoa</taxon>
        <taxon>Mollusca</taxon>
        <taxon>Bivalvia</taxon>
        <taxon>Autobranchia</taxon>
        <taxon>Pteriomorphia</taxon>
        <taxon>Ostreida</taxon>
        <taxon>Ostreoidea</taxon>
        <taxon>Ostreidae</taxon>
        <taxon>Magallana</taxon>
    </lineage>
</organism>
<proteinExistence type="predicted"/>
<protein>
    <submittedName>
        <fullName evidence="1">Uncharacterized protein</fullName>
    </submittedName>
</protein>